<dbReference type="GO" id="GO:0006623">
    <property type="term" value="P:protein targeting to vacuole"/>
    <property type="evidence" value="ECO:0007669"/>
    <property type="project" value="TreeGrafter"/>
</dbReference>
<keyword evidence="3" id="KW-1185">Reference proteome</keyword>
<dbReference type="OrthoDB" id="62at2759"/>
<organism evidence="2 3">
    <name type="scientific">Moniliophthora roreri (strain MCA 2997)</name>
    <name type="common">Cocoa frosty pod rot fungus</name>
    <name type="synonym">Crinipellis roreri</name>
    <dbReference type="NCBI Taxonomy" id="1381753"/>
    <lineage>
        <taxon>Eukaryota</taxon>
        <taxon>Fungi</taxon>
        <taxon>Dikarya</taxon>
        <taxon>Basidiomycota</taxon>
        <taxon>Agaricomycotina</taxon>
        <taxon>Agaricomycetes</taxon>
        <taxon>Agaricomycetidae</taxon>
        <taxon>Agaricales</taxon>
        <taxon>Marasmiineae</taxon>
        <taxon>Marasmiaceae</taxon>
        <taxon>Moniliophthora</taxon>
    </lineage>
</organism>
<evidence type="ECO:0000313" key="2">
    <source>
        <dbReference type="EMBL" id="ESK92418.1"/>
    </source>
</evidence>
<dbReference type="KEGG" id="mrr:Moror_4549"/>
<dbReference type="EMBL" id="AWSO01000287">
    <property type="protein sequence ID" value="ESK92418.1"/>
    <property type="molecule type" value="Genomic_DNA"/>
</dbReference>
<sequence length="198" mass="22638">MLTTEHPELTTYFEGVIIGSRDGFQTEQWGATEEDDMRHWRRFPAFERLGFADGDIKLSPNLDDDRSVVFMRWKEMYVVPRHEPQIIQRASFAGFYYMCLVLNPSDILGDQVPPTLPGWYFHPNSEPLLLIPASAAERLLIVLEARICSTQHVELLDVNARRIESSTRKEATVISASSTAASAMCFGSLNSWWKARHF</sequence>
<dbReference type="PANTHER" id="PTHR14534">
    <property type="entry name" value="VACUOLAR IMPORT AND DEGRADATION PROTEIN 24"/>
    <property type="match status" value="1"/>
</dbReference>
<dbReference type="HOGENOM" id="CLU_1378458_0_0_1"/>
<dbReference type="GO" id="GO:0007039">
    <property type="term" value="P:protein catabolic process in the vacuole"/>
    <property type="evidence" value="ECO:0007669"/>
    <property type="project" value="TreeGrafter"/>
</dbReference>
<proteinExistence type="inferred from homology"/>
<evidence type="ECO:0000256" key="1">
    <source>
        <dbReference type="ARBA" id="ARBA00061469"/>
    </source>
</evidence>
<dbReference type="GO" id="GO:0034657">
    <property type="term" value="C:GID complex"/>
    <property type="evidence" value="ECO:0007669"/>
    <property type="project" value="TreeGrafter"/>
</dbReference>
<comment type="caution">
    <text evidence="2">The sequence shown here is derived from an EMBL/GenBank/DDBJ whole genome shotgun (WGS) entry which is preliminary data.</text>
</comment>
<dbReference type="Pfam" id="PF09783">
    <property type="entry name" value="Vac_ImportDeg"/>
    <property type="match status" value="1"/>
</dbReference>
<dbReference type="Proteomes" id="UP000017559">
    <property type="component" value="Unassembled WGS sequence"/>
</dbReference>
<dbReference type="GO" id="GO:0005773">
    <property type="term" value="C:vacuole"/>
    <property type="evidence" value="ECO:0007669"/>
    <property type="project" value="GOC"/>
</dbReference>
<dbReference type="STRING" id="1381753.V2WZX5"/>
<dbReference type="AlphaFoldDB" id="V2WZX5"/>
<dbReference type="GO" id="GO:0045721">
    <property type="term" value="P:negative regulation of gluconeogenesis"/>
    <property type="evidence" value="ECO:0007669"/>
    <property type="project" value="TreeGrafter"/>
</dbReference>
<dbReference type="PANTHER" id="PTHR14534:SF3">
    <property type="entry name" value="GID COMPLEX SUBUNIT 4 HOMOLOG"/>
    <property type="match status" value="1"/>
</dbReference>
<gene>
    <name evidence="2" type="ORF">Moror_4549</name>
</gene>
<accession>V2WZX5</accession>
<protein>
    <submittedName>
        <fullName evidence="2">Vesicle-mediated transport protein</fullName>
    </submittedName>
</protein>
<evidence type="ECO:0000313" key="3">
    <source>
        <dbReference type="Proteomes" id="UP000017559"/>
    </source>
</evidence>
<reference evidence="2 3" key="1">
    <citation type="journal article" date="2014" name="BMC Genomics">
        <title>Genome and secretome analysis of the hemibiotrophic fungal pathogen, Moniliophthora roreri, which causes frosty pod rot disease of cacao: mechanisms of the biotrophic and necrotrophic phases.</title>
        <authorList>
            <person name="Meinhardt L.W."/>
            <person name="Costa G.G.L."/>
            <person name="Thomazella D.P.T."/>
            <person name="Teixeira P.J.P.L."/>
            <person name="Carazzolle M.F."/>
            <person name="Schuster S.C."/>
            <person name="Carlson J.E."/>
            <person name="Guiltinan M.J."/>
            <person name="Mieczkowski P."/>
            <person name="Farmer A."/>
            <person name="Ramaraj T."/>
            <person name="Crozier J."/>
            <person name="Davis R.E."/>
            <person name="Shao J."/>
            <person name="Melnick R.L."/>
            <person name="Pereira G.A.G."/>
            <person name="Bailey B.A."/>
        </authorList>
    </citation>
    <scope>NUCLEOTIDE SEQUENCE [LARGE SCALE GENOMIC DNA]</scope>
    <source>
        <strain evidence="2 3">MCA 2997</strain>
    </source>
</reference>
<comment type="similarity">
    <text evidence="1">Belongs to the GID4/VID24 family.</text>
</comment>
<dbReference type="InterPro" id="IPR018618">
    <property type="entry name" value="GID4/10-like"/>
</dbReference>
<dbReference type="GO" id="GO:0043161">
    <property type="term" value="P:proteasome-mediated ubiquitin-dependent protein catabolic process"/>
    <property type="evidence" value="ECO:0007669"/>
    <property type="project" value="TreeGrafter"/>
</dbReference>
<name>V2WZX5_MONRO</name>